<dbReference type="SUPFAM" id="SSF48452">
    <property type="entry name" value="TPR-like"/>
    <property type="match status" value="1"/>
</dbReference>
<name>A0ABQ1JS87_9PROT</name>
<dbReference type="InterPro" id="IPR019734">
    <property type="entry name" value="TPR_rpt"/>
</dbReference>
<dbReference type="InterPro" id="IPR034706">
    <property type="entry name" value="CpoB"/>
</dbReference>
<evidence type="ECO:0000313" key="3">
    <source>
        <dbReference type="Proteomes" id="UP000628854"/>
    </source>
</evidence>
<reference evidence="3" key="1">
    <citation type="journal article" date="2019" name="Int. J. Syst. Evol. Microbiol.">
        <title>The Global Catalogue of Microorganisms (GCM) 10K type strain sequencing project: providing services to taxonomists for standard genome sequencing and annotation.</title>
        <authorList>
            <consortium name="The Broad Institute Genomics Platform"/>
            <consortium name="The Broad Institute Genome Sequencing Center for Infectious Disease"/>
            <person name="Wu L."/>
            <person name="Ma J."/>
        </authorList>
    </citation>
    <scope>NUCLEOTIDE SEQUENCE [LARGE SCALE GENOMIC DNA]</scope>
    <source>
        <strain evidence="3">CGMCC 1.15928</strain>
    </source>
</reference>
<dbReference type="EMBL" id="BMKF01000002">
    <property type="protein sequence ID" value="GGB73295.1"/>
    <property type="molecule type" value="Genomic_DNA"/>
</dbReference>
<keyword evidence="1" id="KW-0175">Coiled coil</keyword>
<feature type="signal peptide" evidence="1">
    <location>
        <begin position="1"/>
        <end position="25"/>
    </location>
</feature>
<comment type="subcellular location">
    <subcellularLocation>
        <location evidence="1">Periplasm</location>
    </subcellularLocation>
</comment>
<comment type="function">
    <text evidence="1">Mediates coordination of peptidoglycan synthesis and outer membrane constriction during cell division.</text>
</comment>
<evidence type="ECO:0000313" key="2">
    <source>
        <dbReference type="EMBL" id="GGB73295.1"/>
    </source>
</evidence>
<protein>
    <recommendedName>
        <fullName evidence="1">Cell division coordinator CpoB</fullName>
    </recommendedName>
</protein>
<feature type="chain" id="PRO_5044905647" description="Cell division coordinator CpoB" evidence="1">
    <location>
        <begin position="26"/>
        <end position="322"/>
    </location>
</feature>
<dbReference type="Gene3D" id="1.25.40.10">
    <property type="entry name" value="Tetratricopeptide repeat domain"/>
    <property type="match status" value="1"/>
</dbReference>
<comment type="caution">
    <text evidence="2">The sequence shown here is derived from an EMBL/GenBank/DDBJ whole genome shotgun (WGS) entry which is preliminary data.</text>
</comment>
<accession>A0ABQ1JS87</accession>
<sequence precursor="true">MNRLVIACSLLAMSFVSVPVASAQAAPIVRGATSGNLADAVADVRQQNAQLKLSVTRLQDENAQLNGKIETLEFLLSQSRDEMNRMQNDDAQIAEELESLRSANASLNSRLQDLEGDIQAILSRGLTDEGSEAVIAARTAPPEDADERAQVASAATQAGTQRRIVTRTTDTGTSGANPSVQGSLGTLTASDLPGEAGPLFAMAKSRLLKFQYEEAEQAFRAFLERFGDDPQAGEAQYWLAETLFQQEAFAESGQAYTQMIREYPDDARAPDALVKLARSMRLVGDTDKACNALAILPEQYPNASGVTRNLAALESTRSGCDS</sequence>
<keyword evidence="1" id="KW-0132">Cell division</keyword>
<keyword evidence="1" id="KW-0131">Cell cycle</keyword>
<comment type="similarity">
    <text evidence="1">Belongs to the CpoB family.</text>
</comment>
<proteinExistence type="inferred from homology"/>
<dbReference type="Pfam" id="PF13174">
    <property type="entry name" value="TPR_6"/>
    <property type="match status" value="1"/>
</dbReference>
<dbReference type="Proteomes" id="UP000628854">
    <property type="component" value="Unassembled WGS sequence"/>
</dbReference>
<organism evidence="2 3">
    <name type="scientific">Henriciella pelagia</name>
    <dbReference type="NCBI Taxonomy" id="1977912"/>
    <lineage>
        <taxon>Bacteria</taxon>
        <taxon>Pseudomonadati</taxon>
        <taxon>Pseudomonadota</taxon>
        <taxon>Alphaproteobacteria</taxon>
        <taxon>Hyphomonadales</taxon>
        <taxon>Hyphomonadaceae</taxon>
        <taxon>Henriciella</taxon>
    </lineage>
</organism>
<gene>
    <name evidence="1" type="primary">cpoB</name>
    <name evidence="2" type="ORF">GCM10011503_22470</name>
</gene>
<dbReference type="Pfam" id="PF13432">
    <property type="entry name" value="TPR_16"/>
    <property type="match status" value="1"/>
</dbReference>
<keyword evidence="1" id="KW-0732">Signal</keyword>
<feature type="coiled-coil region" evidence="1">
    <location>
        <begin position="41"/>
        <end position="124"/>
    </location>
</feature>
<keyword evidence="3" id="KW-1185">Reference proteome</keyword>
<evidence type="ECO:0000256" key="1">
    <source>
        <dbReference type="HAMAP-Rule" id="MF_02066"/>
    </source>
</evidence>
<keyword evidence="1" id="KW-0574">Periplasm</keyword>
<dbReference type="HAMAP" id="MF_02066">
    <property type="entry name" value="CpoB"/>
    <property type="match status" value="1"/>
</dbReference>
<dbReference type="InterPro" id="IPR014162">
    <property type="entry name" value="CpoB_C"/>
</dbReference>
<dbReference type="NCBIfam" id="TIGR02795">
    <property type="entry name" value="tol_pal_ybgF"/>
    <property type="match status" value="1"/>
</dbReference>
<dbReference type="InterPro" id="IPR011990">
    <property type="entry name" value="TPR-like_helical_dom_sf"/>
</dbReference>
<dbReference type="RefSeq" id="WP_084392029.1">
    <property type="nucleotide sequence ID" value="NZ_BMKF01000002.1"/>
</dbReference>